<evidence type="ECO:0000256" key="2">
    <source>
        <dbReference type="ARBA" id="ARBA00010663"/>
    </source>
</evidence>
<dbReference type="FunFam" id="1.10.1220.70:FF:000001">
    <property type="entry name" value="Olfactory receptor"/>
    <property type="match status" value="1"/>
</dbReference>
<evidence type="ECO:0000256" key="4">
    <source>
        <dbReference type="ARBA" id="ARBA00022606"/>
    </source>
</evidence>
<dbReference type="AlphaFoldDB" id="A0AA41SU97"/>
<evidence type="ECO:0000256" key="9">
    <source>
        <dbReference type="ARBA" id="ARBA00023170"/>
    </source>
</evidence>
<keyword evidence="3" id="KW-1003">Cell membrane</keyword>
<dbReference type="SUPFAM" id="SSF81321">
    <property type="entry name" value="Family A G protein-coupled receptor-like"/>
    <property type="match status" value="1"/>
</dbReference>
<keyword evidence="4" id="KW-0716">Sensory transduction</keyword>
<protein>
    <submittedName>
        <fullName evidence="12">Olfactory receptor 2D3</fullName>
    </submittedName>
</protein>
<dbReference type="GO" id="GO:0004984">
    <property type="term" value="F:olfactory receptor activity"/>
    <property type="evidence" value="ECO:0007669"/>
    <property type="project" value="InterPro"/>
</dbReference>
<evidence type="ECO:0000256" key="6">
    <source>
        <dbReference type="ARBA" id="ARBA00022989"/>
    </source>
</evidence>
<keyword evidence="5 11" id="KW-0812">Transmembrane</keyword>
<evidence type="ECO:0000256" key="11">
    <source>
        <dbReference type="SAM" id="Phobius"/>
    </source>
</evidence>
<gene>
    <name evidence="12" type="ORF">SUZIE_121280</name>
</gene>
<dbReference type="InterPro" id="IPR000725">
    <property type="entry name" value="Olfact_rcpt"/>
</dbReference>
<evidence type="ECO:0000313" key="12">
    <source>
        <dbReference type="EMBL" id="MBZ3873106.1"/>
    </source>
</evidence>
<comment type="similarity">
    <text evidence="2">Belongs to the G-protein coupled receptor 1 family.</text>
</comment>
<proteinExistence type="inferred from homology"/>
<dbReference type="Proteomes" id="UP001166674">
    <property type="component" value="Unassembled WGS sequence"/>
</dbReference>
<dbReference type="GO" id="GO:0005886">
    <property type="term" value="C:plasma membrane"/>
    <property type="evidence" value="ECO:0007669"/>
    <property type="project" value="UniProtKB-SubCell"/>
</dbReference>
<evidence type="ECO:0000256" key="3">
    <source>
        <dbReference type="ARBA" id="ARBA00022475"/>
    </source>
</evidence>
<dbReference type="PRINTS" id="PR00245">
    <property type="entry name" value="OLFACTORYR"/>
</dbReference>
<keyword evidence="6 11" id="KW-1133">Transmembrane helix</keyword>
<dbReference type="Gene3D" id="1.20.1070.10">
    <property type="entry name" value="Rhodopsin 7-helix transmembrane proteins"/>
    <property type="match status" value="1"/>
</dbReference>
<evidence type="ECO:0000256" key="5">
    <source>
        <dbReference type="ARBA" id="ARBA00022692"/>
    </source>
</evidence>
<keyword evidence="9 12" id="KW-0675">Receptor</keyword>
<accession>A0AA41SU97</accession>
<dbReference type="GO" id="GO:0004930">
    <property type="term" value="F:G protein-coupled receptor activity"/>
    <property type="evidence" value="ECO:0007669"/>
    <property type="project" value="UniProtKB-KW"/>
</dbReference>
<evidence type="ECO:0000256" key="1">
    <source>
        <dbReference type="ARBA" id="ARBA00004651"/>
    </source>
</evidence>
<comment type="subcellular location">
    <subcellularLocation>
        <location evidence="1">Cell membrane</location>
        <topology evidence="1">Multi-pass membrane protein</topology>
    </subcellularLocation>
</comment>
<dbReference type="PANTHER" id="PTHR26453">
    <property type="entry name" value="OLFACTORY RECEPTOR"/>
    <property type="match status" value="1"/>
</dbReference>
<reference evidence="12" key="1">
    <citation type="submission" date="2020-03" db="EMBL/GenBank/DDBJ databases">
        <title>Studies in the Genomics of Life Span.</title>
        <authorList>
            <person name="Glass D."/>
        </authorList>
    </citation>
    <scope>NUCLEOTIDE SEQUENCE</scope>
    <source>
        <strain evidence="12">SUZIE</strain>
        <tissue evidence="12">Muscle</tissue>
    </source>
</reference>
<evidence type="ECO:0000256" key="10">
    <source>
        <dbReference type="ARBA" id="ARBA00023224"/>
    </source>
</evidence>
<keyword evidence="10" id="KW-0807">Transducer</keyword>
<evidence type="ECO:0000313" key="13">
    <source>
        <dbReference type="Proteomes" id="UP001166674"/>
    </source>
</evidence>
<comment type="caution">
    <text evidence="12">The sequence shown here is derived from an EMBL/GenBank/DDBJ whole genome shotgun (WGS) entry which is preliminary data.</text>
</comment>
<keyword evidence="8 11" id="KW-0472">Membrane</keyword>
<dbReference type="Pfam" id="PF13853">
    <property type="entry name" value="7tm_4"/>
    <property type="match status" value="1"/>
</dbReference>
<feature type="transmembrane region" description="Helical" evidence="11">
    <location>
        <begin position="55"/>
        <end position="73"/>
    </location>
</feature>
<sequence length="94" mass="10334">MISTVLKLPSSTGRTKAFSTCSSHLIVVILFYGSATVTSLKPKSNQYDGTDKLLSLFYIILTPMLNPVIYSLPNKDVSEALRKFLPKLIALPDT</sequence>
<evidence type="ECO:0000256" key="8">
    <source>
        <dbReference type="ARBA" id="ARBA00023136"/>
    </source>
</evidence>
<evidence type="ECO:0000256" key="7">
    <source>
        <dbReference type="ARBA" id="ARBA00023040"/>
    </source>
</evidence>
<feature type="transmembrane region" description="Helical" evidence="11">
    <location>
        <begin position="17"/>
        <end position="35"/>
    </location>
</feature>
<organism evidence="12 13">
    <name type="scientific">Sciurus carolinensis</name>
    <name type="common">Eastern gray squirrel</name>
    <dbReference type="NCBI Taxonomy" id="30640"/>
    <lineage>
        <taxon>Eukaryota</taxon>
        <taxon>Metazoa</taxon>
        <taxon>Chordata</taxon>
        <taxon>Craniata</taxon>
        <taxon>Vertebrata</taxon>
        <taxon>Euteleostomi</taxon>
        <taxon>Mammalia</taxon>
        <taxon>Eutheria</taxon>
        <taxon>Euarchontoglires</taxon>
        <taxon>Glires</taxon>
        <taxon>Rodentia</taxon>
        <taxon>Sciuromorpha</taxon>
        <taxon>Sciuridae</taxon>
        <taxon>Sciurinae</taxon>
        <taxon>Sciurini</taxon>
        <taxon>Sciurus</taxon>
    </lineage>
</organism>
<name>A0AA41SU97_SCICA</name>
<keyword evidence="13" id="KW-1185">Reference proteome</keyword>
<keyword evidence="7" id="KW-0297">G-protein coupled receptor</keyword>
<dbReference type="EMBL" id="JAATJV010198445">
    <property type="protein sequence ID" value="MBZ3873106.1"/>
    <property type="molecule type" value="Genomic_DNA"/>
</dbReference>